<keyword evidence="2" id="KW-1185">Reference proteome</keyword>
<dbReference type="EMBL" id="JAWDJW010010981">
    <property type="protein sequence ID" value="KAK3045140.1"/>
    <property type="molecule type" value="Genomic_DNA"/>
</dbReference>
<dbReference type="Proteomes" id="UP001186974">
    <property type="component" value="Unassembled WGS sequence"/>
</dbReference>
<organism evidence="1 2">
    <name type="scientific">Coniosporium uncinatum</name>
    <dbReference type="NCBI Taxonomy" id="93489"/>
    <lineage>
        <taxon>Eukaryota</taxon>
        <taxon>Fungi</taxon>
        <taxon>Dikarya</taxon>
        <taxon>Ascomycota</taxon>
        <taxon>Pezizomycotina</taxon>
        <taxon>Dothideomycetes</taxon>
        <taxon>Dothideomycetes incertae sedis</taxon>
        <taxon>Coniosporium</taxon>
    </lineage>
</organism>
<protein>
    <submittedName>
        <fullName evidence="1">Uncharacterized protein</fullName>
    </submittedName>
</protein>
<sequence length="200" mass="21079">LPSGIAASAPDDLICNNGSTSVPWIKLRDVPVQVINTCREWEGATGNGQLVGNGWKKWYKSLNNLPPEGNRDGQDPTVLYYALAPQSCNNGLGPDADACYSALFNILDECVERTETGNIGDSYGGHYRNDTCFEYGIGLSWEELLSKSVLAHYATGSSGTPSLSGLIPLAIPTDGPASSSPAAGPEPSEMLSATTEPIVT</sequence>
<feature type="non-terminal residue" evidence="1">
    <location>
        <position position="200"/>
    </location>
</feature>
<evidence type="ECO:0000313" key="1">
    <source>
        <dbReference type="EMBL" id="KAK3045140.1"/>
    </source>
</evidence>
<feature type="non-terminal residue" evidence="1">
    <location>
        <position position="1"/>
    </location>
</feature>
<accession>A0ACC3CVK4</accession>
<gene>
    <name evidence="1" type="ORF">LTS18_014479</name>
</gene>
<comment type="caution">
    <text evidence="1">The sequence shown here is derived from an EMBL/GenBank/DDBJ whole genome shotgun (WGS) entry which is preliminary data.</text>
</comment>
<proteinExistence type="predicted"/>
<name>A0ACC3CVK4_9PEZI</name>
<evidence type="ECO:0000313" key="2">
    <source>
        <dbReference type="Proteomes" id="UP001186974"/>
    </source>
</evidence>
<reference evidence="1" key="1">
    <citation type="submission" date="2024-09" db="EMBL/GenBank/DDBJ databases">
        <title>Black Yeasts Isolated from many extreme environments.</title>
        <authorList>
            <person name="Coleine C."/>
            <person name="Stajich J.E."/>
            <person name="Selbmann L."/>
        </authorList>
    </citation>
    <scope>NUCLEOTIDE SEQUENCE</scope>
    <source>
        <strain evidence="1">CCFEE 5737</strain>
    </source>
</reference>